<reference evidence="2 3" key="1">
    <citation type="submission" date="2009-11" db="EMBL/GenBank/DDBJ databases">
        <title>Annotation of Allomyces macrogynus ATCC 38327.</title>
        <authorList>
            <consortium name="The Broad Institute Genome Sequencing Platform"/>
            <person name="Russ C."/>
            <person name="Cuomo C."/>
            <person name="Burger G."/>
            <person name="Gray M.W."/>
            <person name="Holland P.W.H."/>
            <person name="King N."/>
            <person name="Lang F.B.F."/>
            <person name="Roger A.J."/>
            <person name="Ruiz-Trillo I."/>
            <person name="Young S.K."/>
            <person name="Zeng Q."/>
            <person name="Gargeya S."/>
            <person name="Fitzgerald M."/>
            <person name="Haas B."/>
            <person name="Abouelleil A."/>
            <person name="Alvarado L."/>
            <person name="Arachchi H.M."/>
            <person name="Berlin A."/>
            <person name="Chapman S.B."/>
            <person name="Gearin G."/>
            <person name="Goldberg J."/>
            <person name="Griggs A."/>
            <person name="Gujja S."/>
            <person name="Hansen M."/>
            <person name="Heiman D."/>
            <person name="Howarth C."/>
            <person name="Larimer J."/>
            <person name="Lui A."/>
            <person name="MacDonald P.J.P."/>
            <person name="McCowen C."/>
            <person name="Montmayeur A."/>
            <person name="Murphy C."/>
            <person name="Neiman D."/>
            <person name="Pearson M."/>
            <person name="Priest M."/>
            <person name="Roberts A."/>
            <person name="Saif S."/>
            <person name="Shea T."/>
            <person name="Sisk P."/>
            <person name="Stolte C."/>
            <person name="Sykes S."/>
            <person name="Wortman J."/>
            <person name="Nusbaum C."/>
            <person name="Birren B."/>
        </authorList>
    </citation>
    <scope>NUCLEOTIDE SEQUENCE [LARGE SCALE GENOMIC DNA]</scope>
    <source>
        <strain evidence="2 3">ATCC 38327</strain>
    </source>
</reference>
<feature type="compositionally biased region" description="Low complexity" evidence="1">
    <location>
        <begin position="9"/>
        <end position="21"/>
    </location>
</feature>
<proteinExistence type="predicted"/>
<feature type="compositionally biased region" description="Low complexity" evidence="1">
    <location>
        <begin position="115"/>
        <end position="124"/>
    </location>
</feature>
<feature type="region of interest" description="Disordered" evidence="1">
    <location>
        <begin position="94"/>
        <end position="124"/>
    </location>
</feature>
<feature type="compositionally biased region" description="Low complexity" evidence="1">
    <location>
        <begin position="1098"/>
        <end position="1110"/>
    </location>
</feature>
<feature type="region of interest" description="Disordered" evidence="1">
    <location>
        <begin position="1"/>
        <end position="21"/>
    </location>
</feature>
<feature type="region of interest" description="Disordered" evidence="1">
    <location>
        <begin position="566"/>
        <end position="585"/>
    </location>
</feature>
<feature type="compositionally biased region" description="Basic and acidic residues" evidence="1">
    <location>
        <begin position="816"/>
        <end position="830"/>
    </location>
</feature>
<feature type="region of interest" description="Disordered" evidence="1">
    <location>
        <begin position="404"/>
        <end position="424"/>
    </location>
</feature>
<name>A0A0L0TF18_ALLM3</name>
<feature type="compositionally biased region" description="Low complexity" evidence="1">
    <location>
        <begin position="307"/>
        <end position="325"/>
    </location>
</feature>
<feature type="compositionally biased region" description="Low complexity" evidence="1">
    <location>
        <begin position="405"/>
        <end position="420"/>
    </location>
</feature>
<feature type="compositionally biased region" description="Basic residues" evidence="1">
    <location>
        <begin position="664"/>
        <end position="674"/>
    </location>
</feature>
<organism evidence="2 3">
    <name type="scientific">Allomyces macrogynus (strain ATCC 38327)</name>
    <name type="common">Allomyces javanicus var. macrogynus</name>
    <dbReference type="NCBI Taxonomy" id="578462"/>
    <lineage>
        <taxon>Eukaryota</taxon>
        <taxon>Fungi</taxon>
        <taxon>Fungi incertae sedis</taxon>
        <taxon>Blastocladiomycota</taxon>
        <taxon>Blastocladiomycetes</taxon>
        <taxon>Blastocladiales</taxon>
        <taxon>Blastocladiaceae</taxon>
        <taxon>Allomyces</taxon>
    </lineage>
</organism>
<feature type="region of interest" description="Disordered" evidence="1">
    <location>
        <begin position="294"/>
        <end position="353"/>
    </location>
</feature>
<feature type="compositionally biased region" description="Low complexity" evidence="1">
    <location>
        <begin position="1171"/>
        <end position="1198"/>
    </location>
</feature>
<dbReference type="VEuPathDB" id="FungiDB:AMAG_17427"/>
<feature type="compositionally biased region" description="Low complexity" evidence="1">
    <location>
        <begin position="469"/>
        <end position="503"/>
    </location>
</feature>
<feature type="compositionally biased region" description="Polar residues" evidence="1">
    <location>
        <begin position="623"/>
        <end position="633"/>
    </location>
</feature>
<feature type="compositionally biased region" description="Basic residues" evidence="1">
    <location>
        <begin position="742"/>
        <end position="752"/>
    </location>
</feature>
<sequence length="1231" mass="126408">MFSGHGGFALPAATPAPTTSTPAPFVARARTASVSALGAAIGLPAAAPLGTPAPHALPEPSATVATVWTMDDMTGLGAQAMPLPQLMPDARSRVPPYYASSSTANRSVPRPPPSTAAASGAPAVSTWTADPSLGAGNRRSGVPPLLDAAWLESLLLASPPPPSSTTPAIAAGPAWLPPPLDPAATTVDPSLATRIPDPTLRPAWTLAAPAEPTDPADFDALFAQDRSSWRSPTLAAINTRAVLLPQLPPGQSHVPGGALPLPVPLEPEVLAAPLPDIVAPASLHLHHHLHHQPYSYPAPAAVPPPSQQQLARESLASPTTASTATMLGTVLDWDDPRTAGSPSVSPGDDSVDNPWVNLFQQQSVDLDRTSSVAARATLPSLDDMEIDAVDVPRASAGMWVGAPFSGRTSRRSSSASSEWMSCDDSDDASDLEAFGLAGPYAPGGPWCDFPYPGRAVTTGKEAVAPPPSSSTSTSSLSSSASSLSSSPSGSPAATPATHTDTPTTTAAPVMWSFAAHTAVLDSPGADSVDSFLAHAAAALPPAPGPATTWPAGPRIRLIVRPPPARAAAAPASASPAPPPATAGIPLPPADDLYAFVLPDAPTAVPEPVPRPTTGIVRAPSPAESLSTVPTPRSSPALEDDGEYDADGAEDEDDDELSDEGAARARARARQRNRNRNAGGGTAARKALATAPAAAAGAVGAKSKAATGATGVKTVTTGANRKSTARGPPHPPPPAAMPAAIKSKSKKKEKKKPQPPTADGGHAHDDRPKQTSYLLQARDSMGRFGSRRQGANAVGMVPSPVENGQRRRHRPSNDGGRATERDRAREHDASVRAEPIPLPPPVAVPAPDQRSRTTAATGTAGPAAAAATTASKRSRTKSSGTSARRSRTQSAATTSVPASRPRTAPVTPAVPRARTSTTVTKTADPLPPASPKYVLDAGPGSAAQQLWSIFAVRRRQASADASVAVSLPAAWSEAAAEEAVRVLSPSPPPLPRPVDARRDVEVESDTQTQAVDLGPPSSDATQQEEGEIVESRLVGLRRRDSRRGMPTANGREPADRSASIWHPPTAPWPFASAFSHTVLTPPPPVPSTSAPAPLPKPAFLPYVARRAAASVADRRMQQQLAESRAPWPPRAATAGSRPSSRGTARPASRGTARPASRGSVENRRAPPPPATVPAHGLAPSVQPAAAAPVQRARSPPAAAWKQARREPRLPNSWHCGTRAAGESPVYVPVAVD</sequence>
<feature type="compositionally biased region" description="Pro residues" evidence="1">
    <location>
        <begin position="1079"/>
        <end position="1097"/>
    </location>
</feature>
<feature type="region of interest" description="Disordered" evidence="1">
    <location>
        <begin position="458"/>
        <end position="503"/>
    </location>
</feature>
<evidence type="ECO:0000313" key="2">
    <source>
        <dbReference type="EMBL" id="KNE73251.1"/>
    </source>
</evidence>
<dbReference type="EMBL" id="GG745392">
    <property type="protein sequence ID" value="KNE73251.1"/>
    <property type="molecule type" value="Genomic_DNA"/>
</dbReference>
<evidence type="ECO:0000313" key="3">
    <source>
        <dbReference type="Proteomes" id="UP000054350"/>
    </source>
</evidence>
<keyword evidence="3" id="KW-1185">Reference proteome</keyword>
<protein>
    <submittedName>
        <fullName evidence="2">Uncharacterized protein</fullName>
    </submittedName>
</protein>
<gene>
    <name evidence="2" type="ORF">AMAG_17427</name>
</gene>
<feature type="compositionally biased region" description="Low complexity" evidence="1">
    <location>
        <begin position="682"/>
        <end position="718"/>
    </location>
</feature>
<feature type="compositionally biased region" description="Pro residues" evidence="1">
    <location>
        <begin position="575"/>
        <end position="585"/>
    </location>
</feature>
<evidence type="ECO:0000256" key="1">
    <source>
        <dbReference type="SAM" id="MobiDB-lite"/>
    </source>
</evidence>
<feature type="compositionally biased region" description="Acidic residues" evidence="1">
    <location>
        <begin position="637"/>
        <end position="658"/>
    </location>
</feature>
<feature type="region of interest" description="Disordered" evidence="1">
    <location>
        <begin position="604"/>
        <end position="932"/>
    </location>
</feature>
<feature type="region of interest" description="Disordered" evidence="1">
    <location>
        <begin position="974"/>
        <end position="1231"/>
    </location>
</feature>
<dbReference type="Proteomes" id="UP000054350">
    <property type="component" value="Unassembled WGS sequence"/>
</dbReference>
<dbReference type="AlphaFoldDB" id="A0A0L0TF18"/>
<accession>A0A0L0TF18</accession>
<feature type="compositionally biased region" description="Low complexity" evidence="1">
    <location>
        <begin position="851"/>
        <end position="894"/>
    </location>
</feature>
<reference evidence="3" key="2">
    <citation type="submission" date="2009-11" db="EMBL/GenBank/DDBJ databases">
        <title>The Genome Sequence of Allomyces macrogynus strain ATCC 38327.</title>
        <authorList>
            <consortium name="The Broad Institute Genome Sequencing Platform"/>
            <person name="Russ C."/>
            <person name="Cuomo C."/>
            <person name="Shea T."/>
            <person name="Young S.K."/>
            <person name="Zeng Q."/>
            <person name="Koehrsen M."/>
            <person name="Haas B."/>
            <person name="Borodovsky M."/>
            <person name="Guigo R."/>
            <person name="Alvarado L."/>
            <person name="Berlin A."/>
            <person name="Borenstein D."/>
            <person name="Chen Z."/>
            <person name="Engels R."/>
            <person name="Freedman E."/>
            <person name="Gellesch M."/>
            <person name="Goldberg J."/>
            <person name="Griggs A."/>
            <person name="Gujja S."/>
            <person name="Heiman D."/>
            <person name="Hepburn T."/>
            <person name="Howarth C."/>
            <person name="Jen D."/>
            <person name="Larson L."/>
            <person name="Lewis B."/>
            <person name="Mehta T."/>
            <person name="Park D."/>
            <person name="Pearson M."/>
            <person name="Roberts A."/>
            <person name="Saif S."/>
            <person name="Shenoy N."/>
            <person name="Sisk P."/>
            <person name="Stolte C."/>
            <person name="Sykes S."/>
            <person name="Walk T."/>
            <person name="White J."/>
            <person name="Yandava C."/>
            <person name="Burger G."/>
            <person name="Gray M.W."/>
            <person name="Holland P.W.H."/>
            <person name="King N."/>
            <person name="Lang F.B.F."/>
            <person name="Roger A.J."/>
            <person name="Ruiz-Trillo I."/>
            <person name="Lander E."/>
            <person name="Nusbaum C."/>
        </authorList>
    </citation>
    <scope>NUCLEOTIDE SEQUENCE [LARGE SCALE GENOMIC DNA]</scope>
    <source>
        <strain evidence="3">ATCC 38327</strain>
    </source>
</reference>